<feature type="signal peptide" evidence="6">
    <location>
        <begin position="1"/>
        <end position="19"/>
    </location>
</feature>
<dbReference type="InterPro" id="IPR012951">
    <property type="entry name" value="BBE"/>
</dbReference>
<keyword evidence="6" id="KW-0732">Signal</keyword>
<dbReference type="InterPro" id="IPR036318">
    <property type="entry name" value="FAD-bd_PCMH-like_sf"/>
</dbReference>
<proteinExistence type="inferred from homology"/>
<dbReference type="OrthoDB" id="407275at2759"/>
<dbReference type="SUPFAM" id="SSF56176">
    <property type="entry name" value="FAD-binding/transporter-associated domain-like"/>
    <property type="match status" value="1"/>
</dbReference>
<dbReference type="InterPro" id="IPR016166">
    <property type="entry name" value="FAD-bd_PCMH"/>
</dbReference>
<dbReference type="GO" id="GO:0071949">
    <property type="term" value="F:FAD binding"/>
    <property type="evidence" value="ECO:0007669"/>
    <property type="project" value="InterPro"/>
</dbReference>
<accession>A0A2A9NW76</accession>
<dbReference type="Gene3D" id="3.30.465.10">
    <property type="match status" value="1"/>
</dbReference>
<keyword evidence="9" id="KW-1185">Reference proteome</keyword>
<dbReference type="PROSITE" id="PS51387">
    <property type="entry name" value="FAD_PCMH"/>
    <property type="match status" value="1"/>
</dbReference>
<evidence type="ECO:0000259" key="7">
    <source>
        <dbReference type="PROSITE" id="PS51387"/>
    </source>
</evidence>
<keyword evidence="3" id="KW-0285">Flavoprotein</keyword>
<feature type="chain" id="PRO_5012834890" evidence="6">
    <location>
        <begin position="20"/>
        <end position="496"/>
    </location>
</feature>
<comment type="cofactor">
    <cofactor evidence="1">
        <name>FAD</name>
        <dbReference type="ChEBI" id="CHEBI:57692"/>
    </cofactor>
</comment>
<evidence type="ECO:0000256" key="2">
    <source>
        <dbReference type="ARBA" id="ARBA00005466"/>
    </source>
</evidence>
<evidence type="ECO:0000313" key="9">
    <source>
        <dbReference type="Proteomes" id="UP000242287"/>
    </source>
</evidence>
<dbReference type="GO" id="GO:0016491">
    <property type="term" value="F:oxidoreductase activity"/>
    <property type="evidence" value="ECO:0007669"/>
    <property type="project" value="UniProtKB-KW"/>
</dbReference>
<evidence type="ECO:0000256" key="5">
    <source>
        <dbReference type="ARBA" id="ARBA00023002"/>
    </source>
</evidence>
<dbReference type="PANTHER" id="PTHR42973">
    <property type="entry name" value="BINDING OXIDOREDUCTASE, PUTATIVE (AFU_ORTHOLOGUE AFUA_1G17690)-RELATED"/>
    <property type="match status" value="1"/>
</dbReference>
<evidence type="ECO:0000256" key="1">
    <source>
        <dbReference type="ARBA" id="ARBA00001974"/>
    </source>
</evidence>
<gene>
    <name evidence="8" type="ORF">AMATHDRAFT_137052</name>
</gene>
<comment type="similarity">
    <text evidence="2">Belongs to the oxygen-dependent FAD-linked oxidoreductase family.</text>
</comment>
<evidence type="ECO:0000313" key="8">
    <source>
        <dbReference type="EMBL" id="PFH53654.1"/>
    </source>
</evidence>
<reference evidence="8 9" key="1">
    <citation type="submission" date="2014-02" db="EMBL/GenBank/DDBJ databases">
        <title>Transposable element dynamics among asymbiotic and ectomycorrhizal Amanita fungi.</title>
        <authorList>
            <consortium name="DOE Joint Genome Institute"/>
            <person name="Hess J."/>
            <person name="Skrede I."/>
            <person name="Wolfe B."/>
            <person name="LaButti K."/>
            <person name="Ohm R.A."/>
            <person name="Grigoriev I.V."/>
            <person name="Pringle A."/>
        </authorList>
    </citation>
    <scope>NUCLEOTIDE SEQUENCE [LARGE SCALE GENOMIC DNA]</scope>
    <source>
        <strain evidence="8 9">SKay4041</strain>
    </source>
</reference>
<dbReference type="InterPro" id="IPR016169">
    <property type="entry name" value="FAD-bd_PCMH_sub2"/>
</dbReference>
<evidence type="ECO:0000256" key="6">
    <source>
        <dbReference type="SAM" id="SignalP"/>
    </source>
</evidence>
<protein>
    <submittedName>
        <fullName evidence="8">Glucooligosaccharide oxidase</fullName>
    </submittedName>
</protein>
<dbReference type="InterPro" id="IPR050416">
    <property type="entry name" value="FAD-linked_Oxidoreductase"/>
</dbReference>
<dbReference type="Pfam" id="PF01565">
    <property type="entry name" value="FAD_binding_4"/>
    <property type="match status" value="1"/>
</dbReference>
<evidence type="ECO:0000256" key="3">
    <source>
        <dbReference type="ARBA" id="ARBA00022630"/>
    </source>
</evidence>
<dbReference type="InterPro" id="IPR006094">
    <property type="entry name" value="Oxid_FAD_bind_N"/>
</dbReference>
<keyword evidence="5" id="KW-0560">Oxidoreductase</keyword>
<organism evidence="8 9">
    <name type="scientific">Amanita thiersii Skay4041</name>
    <dbReference type="NCBI Taxonomy" id="703135"/>
    <lineage>
        <taxon>Eukaryota</taxon>
        <taxon>Fungi</taxon>
        <taxon>Dikarya</taxon>
        <taxon>Basidiomycota</taxon>
        <taxon>Agaricomycotina</taxon>
        <taxon>Agaricomycetes</taxon>
        <taxon>Agaricomycetidae</taxon>
        <taxon>Agaricales</taxon>
        <taxon>Pluteineae</taxon>
        <taxon>Amanitaceae</taxon>
        <taxon>Amanita</taxon>
    </lineage>
</organism>
<dbReference type="STRING" id="703135.A0A2A9NW76"/>
<dbReference type="PANTHER" id="PTHR42973:SF39">
    <property type="entry name" value="FAD-BINDING PCMH-TYPE DOMAIN-CONTAINING PROTEIN"/>
    <property type="match status" value="1"/>
</dbReference>
<dbReference type="Pfam" id="PF08031">
    <property type="entry name" value="BBE"/>
    <property type="match status" value="1"/>
</dbReference>
<name>A0A2A9NW76_9AGAR</name>
<evidence type="ECO:0000256" key="4">
    <source>
        <dbReference type="ARBA" id="ARBA00022827"/>
    </source>
</evidence>
<sequence>MTAFTILLFCAYCIYQVSAAAIADFRGSLKAAGIRGVFPGDPDYAASKRAYNLRFTFSPVAVTYPKDAKQVAEIVKLGSVNNYKIVARSGGHSYIANGLGGKNGAVVVDLKSLSQITVSSNTATIGTGNRLGDVALALNAKGRAIPHGTCPYVGIGGHSSYGGFGFTSRMWGLTLDMITSMDVVLANGTSTTVSKDQSPDLFWAMRGAGGSYGIVTSIKVKTFEAPRSVTIFQYSWNLKASDAAKAVSSFQKFAQGTNLPKEYASEFTIGRGNKVGYISFQLFGGWYGQEDNLKKILNPYLASLPKPSNGKFTTGSFIDSVTYVGGLGTLNVHIKPDATDTFYAKSLMTPENSPISDAALNAFMSYMANDGYKSNTNWFVQMELYGGKNSVINTVPSGATAFVKRNALWTIQFYASSPNYQPPFPNSGFNFLDGMVNSILKNSPSNWDYGAYTNYIDERLSNWQKVYYGSQYQRLKQIKQTYDPKNVFSFPLGIGE</sequence>
<dbReference type="AlphaFoldDB" id="A0A2A9NW76"/>
<feature type="domain" description="FAD-binding PCMH-type" evidence="7">
    <location>
        <begin position="55"/>
        <end position="225"/>
    </location>
</feature>
<dbReference type="Proteomes" id="UP000242287">
    <property type="component" value="Unassembled WGS sequence"/>
</dbReference>
<dbReference type="Gene3D" id="3.40.462.20">
    <property type="match status" value="1"/>
</dbReference>
<keyword evidence="4" id="KW-0274">FAD</keyword>
<dbReference type="EMBL" id="KZ301972">
    <property type="protein sequence ID" value="PFH53654.1"/>
    <property type="molecule type" value="Genomic_DNA"/>
</dbReference>